<feature type="region of interest" description="Disordered" evidence="1">
    <location>
        <begin position="1"/>
        <end position="22"/>
    </location>
</feature>
<dbReference type="Proteomes" id="UP000314294">
    <property type="component" value="Unassembled WGS sequence"/>
</dbReference>
<dbReference type="AlphaFoldDB" id="A0A4Z2JGL5"/>
<dbReference type="EMBL" id="SRLO01000001">
    <property type="protein sequence ID" value="TNN89426.1"/>
    <property type="molecule type" value="Genomic_DNA"/>
</dbReference>
<reference evidence="2 3" key="1">
    <citation type="submission" date="2019-03" db="EMBL/GenBank/DDBJ databases">
        <title>First draft genome of Liparis tanakae, snailfish: a comprehensive survey of snailfish specific genes.</title>
        <authorList>
            <person name="Kim W."/>
            <person name="Song I."/>
            <person name="Jeong J.-H."/>
            <person name="Kim D."/>
            <person name="Kim S."/>
            <person name="Ryu S."/>
            <person name="Song J.Y."/>
            <person name="Lee S.K."/>
        </authorList>
    </citation>
    <scope>NUCLEOTIDE SEQUENCE [LARGE SCALE GENOMIC DNA]</scope>
    <source>
        <tissue evidence="2">Muscle</tissue>
    </source>
</reference>
<keyword evidence="3" id="KW-1185">Reference proteome</keyword>
<sequence length="71" mass="7589">MLSHPQFPWPASTQPEPGALLPLPRRRLNTAPCVSAPSQPQTVPTNVLLIRPPGTLEVSVDEGTLPITADI</sequence>
<organism evidence="2 3">
    <name type="scientific">Liparis tanakae</name>
    <name type="common">Tanaka's snailfish</name>
    <dbReference type="NCBI Taxonomy" id="230148"/>
    <lineage>
        <taxon>Eukaryota</taxon>
        <taxon>Metazoa</taxon>
        <taxon>Chordata</taxon>
        <taxon>Craniata</taxon>
        <taxon>Vertebrata</taxon>
        <taxon>Euteleostomi</taxon>
        <taxon>Actinopterygii</taxon>
        <taxon>Neopterygii</taxon>
        <taxon>Teleostei</taxon>
        <taxon>Neoteleostei</taxon>
        <taxon>Acanthomorphata</taxon>
        <taxon>Eupercaria</taxon>
        <taxon>Perciformes</taxon>
        <taxon>Cottioidei</taxon>
        <taxon>Cottales</taxon>
        <taxon>Liparidae</taxon>
        <taxon>Liparis</taxon>
    </lineage>
</organism>
<accession>A0A4Z2JGL5</accession>
<name>A0A4Z2JGL5_9TELE</name>
<proteinExistence type="predicted"/>
<evidence type="ECO:0000313" key="2">
    <source>
        <dbReference type="EMBL" id="TNN89426.1"/>
    </source>
</evidence>
<gene>
    <name evidence="2" type="ORF">EYF80_000029</name>
</gene>
<comment type="caution">
    <text evidence="2">The sequence shown here is derived from an EMBL/GenBank/DDBJ whole genome shotgun (WGS) entry which is preliminary data.</text>
</comment>
<evidence type="ECO:0000313" key="3">
    <source>
        <dbReference type="Proteomes" id="UP000314294"/>
    </source>
</evidence>
<evidence type="ECO:0000256" key="1">
    <source>
        <dbReference type="SAM" id="MobiDB-lite"/>
    </source>
</evidence>
<protein>
    <submittedName>
        <fullName evidence="2">Uncharacterized protein</fullName>
    </submittedName>
</protein>